<reference evidence="2" key="1">
    <citation type="submission" date="2018-04" db="EMBL/GenBank/DDBJ databases">
        <title>WGS assembly of Panicum hallii.</title>
        <authorList>
            <person name="Lovell J."/>
            <person name="Jenkins J."/>
            <person name="Lowry D."/>
            <person name="Mamidi S."/>
            <person name="Sreedasyam A."/>
            <person name="Weng X."/>
            <person name="Barry K."/>
            <person name="Bonette J."/>
            <person name="Campitelli B."/>
            <person name="Daum C."/>
            <person name="Gordon S."/>
            <person name="Gould B."/>
            <person name="Lipzen A."/>
            <person name="Macqueen A."/>
            <person name="Palacio-Mejia J."/>
            <person name="Plott C."/>
            <person name="Shakirov E."/>
            <person name="Shu S."/>
            <person name="Yoshinaga Y."/>
            <person name="Zane M."/>
            <person name="Rokhsar D."/>
            <person name="Grimwood J."/>
            <person name="Schmutz J."/>
            <person name="Juenger T."/>
        </authorList>
    </citation>
    <scope>NUCLEOTIDE SEQUENCE [LARGE SCALE GENOMIC DNA]</scope>
    <source>
        <strain evidence="2">FIL2</strain>
    </source>
</reference>
<evidence type="ECO:0000256" key="1">
    <source>
        <dbReference type="SAM" id="MobiDB-lite"/>
    </source>
</evidence>
<dbReference type="AlphaFoldDB" id="A0A2T8KSB6"/>
<name>A0A2T8KSB6_9POAL</name>
<feature type="compositionally biased region" description="Basic residues" evidence="1">
    <location>
        <begin position="20"/>
        <end position="38"/>
    </location>
</feature>
<sequence>MPGRRSRHAAGMIGALGPGKQRRPWRKLPRVRRRREHHHSAPESASITKQA</sequence>
<dbReference type="Gramene" id="PVH65087">
    <property type="protein sequence ID" value="PVH65087"/>
    <property type="gene ID" value="PAHAL_2G420800"/>
</dbReference>
<gene>
    <name evidence="2" type="ORF">PAHAL_2G420800</name>
</gene>
<evidence type="ECO:0000313" key="2">
    <source>
        <dbReference type="EMBL" id="PVH65087.1"/>
    </source>
</evidence>
<dbReference type="EMBL" id="CM008047">
    <property type="protein sequence ID" value="PVH65087.1"/>
    <property type="molecule type" value="Genomic_DNA"/>
</dbReference>
<proteinExistence type="predicted"/>
<dbReference type="Proteomes" id="UP000243499">
    <property type="component" value="Chromosome 2"/>
</dbReference>
<accession>A0A2T8KSB6</accession>
<feature type="region of interest" description="Disordered" evidence="1">
    <location>
        <begin position="1"/>
        <end position="51"/>
    </location>
</feature>
<protein>
    <submittedName>
        <fullName evidence="2">Uncharacterized protein</fullName>
    </submittedName>
</protein>
<organism evidence="2">
    <name type="scientific">Panicum hallii</name>
    <dbReference type="NCBI Taxonomy" id="206008"/>
    <lineage>
        <taxon>Eukaryota</taxon>
        <taxon>Viridiplantae</taxon>
        <taxon>Streptophyta</taxon>
        <taxon>Embryophyta</taxon>
        <taxon>Tracheophyta</taxon>
        <taxon>Spermatophyta</taxon>
        <taxon>Magnoliopsida</taxon>
        <taxon>Liliopsida</taxon>
        <taxon>Poales</taxon>
        <taxon>Poaceae</taxon>
        <taxon>PACMAD clade</taxon>
        <taxon>Panicoideae</taxon>
        <taxon>Panicodae</taxon>
        <taxon>Paniceae</taxon>
        <taxon>Panicinae</taxon>
        <taxon>Panicum</taxon>
        <taxon>Panicum sect. Panicum</taxon>
    </lineage>
</organism>